<gene>
    <name evidence="3" type="ORF">FA15DRAFT_670011</name>
</gene>
<feature type="compositionally biased region" description="Acidic residues" evidence="2">
    <location>
        <begin position="389"/>
        <end position="398"/>
    </location>
</feature>
<protein>
    <submittedName>
        <fullName evidence="3">Uncharacterized protein</fullName>
    </submittedName>
</protein>
<dbReference type="STRING" id="230819.A0A5C3KU18"/>
<dbReference type="Proteomes" id="UP000307440">
    <property type="component" value="Unassembled WGS sequence"/>
</dbReference>
<proteinExistence type="predicted"/>
<organism evidence="3 4">
    <name type="scientific">Coprinopsis marcescibilis</name>
    <name type="common">Agaric fungus</name>
    <name type="synonym">Psathyrella marcescibilis</name>
    <dbReference type="NCBI Taxonomy" id="230819"/>
    <lineage>
        <taxon>Eukaryota</taxon>
        <taxon>Fungi</taxon>
        <taxon>Dikarya</taxon>
        <taxon>Basidiomycota</taxon>
        <taxon>Agaricomycotina</taxon>
        <taxon>Agaricomycetes</taxon>
        <taxon>Agaricomycetidae</taxon>
        <taxon>Agaricales</taxon>
        <taxon>Agaricineae</taxon>
        <taxon>Psathyrellaceae</taxon>
        <taxon>Coprinopsis</taxon>
    </lineage>
</organism>
<feature type="compositionally biased region" description="Pro residues" evidence="2">
    <location>
        <begin position="28"/>
        <end position="42"/>
    </location>
</feature>
<dbReference type="EMBL" id="ML210209">
    <property type="protein sequence ID" value="TFK23924.1"/>
    <property type="molecule type" value="Genomic_DNA"/>
</dbReference>
<evidence type="ECO:0000313" key="3">
    <source>
        <dbReference type="EMBL" id="TFK23924.1"/>
    </source>
</evidence>
<dbReference type="OrthoDB" id="6474464at2759"/>
<feature type="compositionally biased region" description="Polar residues" evidence="2">
    <location>
        <begin position="15"/>
        <end position="24"/>
    </location>
</feature>
<dbReference type="AlphaFoldDB" id="A0A5C3KU18"/>
<evidence type="ECO:0000313" key="4">
    <source>
        <dbReference type="Proteomes" id="UP000307440"/>
    </source>
</evidence>
<feature type="region of interest" description="Disordered" evidence="2">
    <location>
        <begin position="1"/>
        <end position="68"/>
    </location>
</feature>
<name>A0A5C3KU18_COPMA</name>
<feature type="region of interest" description="Disordered" evidence="2">
    <location>
        <begin position="377"/>
        <end position="398"/>
    </location>
</feature>
<feature type="coiled-coil region" evidence="1">
    <location>
        <begin position="142"/>
        <end position="169"/>
    </location>
</feature>
<accession>A0A5C3KU18</accession>
<evidence type="ECO:0000256" key="2">
    <source>
        <dbReference type="SAM" id="MobiDB-lite"/>
    </source>
</evidence>
<keyword evidence="4" id="KW-1185">Reference proteome</keyword>
<sequence>MAKKKKASSPALVKQAQSPQSPTNAARPPKPTIVIPPTPSPTNGPSSGDRIVSPETGLWSPPMSPRLPQPRKLQLPSISDLWTAQSEDLKPKAEAIASPEILAIAEFQSTIKQALANLSNTLGHLEVQSDRMQQMSSDGKIREELALLKSEIEEQIARQQEELDTVHQLLVEKVRTALKDHVKTQLHAMVNDSISRVVEERVRAELNTQIPEALRQGLLGHKRQIQEVKTGIHNSEARRYNSSLQSASLSVPLRPLLRPLPTPEQSPYPIIVTTAVDESRLSSAFPLSEFPHAPAPTPIKRSVSAFASLGAISRSHSIQPMSPGPSALFPKDLKSLFALGPDATRTLLREYGLESAAPSPSIEESGSIARLRAPKLGRRVSSKGTEPAIPEESDSEDENVEVHVQDMNTFMAHIGVPFLMVPPPKQRETNAERRKKLAPLIINTTLGPIR</sequence>
<keyword evidence="1" id="KW-0175">Coiled coil</keyword>
<evidence type="ECO:0000256" key="1">
    <source>
        <dbReference type="SAM" id="Coils"/>
    </source>
</evidence>
<reference evidence="3 4" key="1">
    <citation type="journal article" date="2019" name="Nat. Ecol. Evol.">
        <title>Megaphylogeny resolves global patterns of mushroom evolution.</title>
        <authorList>
            <person name="Varga T."/>
            <person name="Krizsan K."/>
            <person name="Foldi C."/>
            <person name="Dima B."/>
            <person name="Sanchez-Garcia M."/>
            <person name="Sanchez-Ramirez S."/>
            <person name="Szollosi G.J."/>
            <person name="Szarkandi J.G."/>
            <person name="Papp V."/>
            <person name="Albert L."/>
            <person name="Andreopoulos W."/>
            <person name="Angelini C."/>
            <person name="Antonin V."/>
            <person name="Barry K.W."/>
            <person name="Bougher N.L."/>
            <person name="Buchanan P."/>
            <person name="Buyck B."/>
            <person name="Bense V."/>
            <person name="Catcheside P."/>
            <person name="Chovatia M."/>
            <person name="Cooper J."/>
            <person name="Damon W."/>
            <person name="Desjardin D."/>
            <person name="Finy P."/>
            <person name="Geml J."/>
            <person name="Haridas S."/>
            <person name="Hughes K."/>
            <person name="Justo A."/>
            <person name="Karasinski D."/>
            <person name="Kautmanova I."/>
            <person name="Kiss B."/>
            <person name="Kocsube S."/>
            <person name="Kotiranta H."/>
            <person name="LaButti K.M."/>
            <person name="Lechner B.E."/>
            <person name="Liimatainen K."/>
            <person name="Lipzen A."/>
            <person name="Lukacs Z."/>
            <person name="Mihaltcheva S."/>
            <person name="Morgado L.N."/>
            <person name="Niskanen T."/>
            <person name="Noordeloos M.E."/>
            <person name="Ohm R.A."/>
            <person name="Ortiz-Santana B."/>
            <person name="Ovrebo C."/>
            <person name="Racz N."/>
            <person name="Riley R."/>
            <person name="Savchenko A."/>
            <person name="Shiryaev A."/>
            <person name="Soop K."/>
            <person name="Spirin V."/>
            <person name="Szebenyi C."/>
            <person name="Tomsovsky M."/>
            <person name="Tulloss R.E."/>
            <person name="Uehling J."/>
            <person name="Grigoriev I.V."/>
            <person name="Vagvolgyi C."/>
            <person name="Papp T."/>
            <person name="Martin F.M."/>
            <person name="Miettinen O."/>
            <person name="Hibbett D.S."/>
            <person name="Nagy L.G."/>
        </authorList>
    </citation>
    <scope>NUCLEOTIDE SEQUENCE [LARGE SCALE GENOMIC DNA]</scope>
    <source>
        <strain evidence="3 4">CBS 121175</strain>
    </source>
</reference>